<dbReference type="Proteomes" id="UP000238326">
    <property type="component" value="Unassembled WGS sequence"/>
</dbReference>
<reference evidence="3 4" key="1">
    <citation type="submission" date="2018-03" db="EMBL/GenBank/DDBJ databases">
        <title>Comparative genomics illustrates the genes involved in a hyperalkaliphilic mechanisms of Serpentinomonas isolated from highly-alkaline calcium-rich serpentinized springs.</title>
        <authorList>
            <person name="Suzuki S."/>
            <person name="Ishii S."/>
            <person name="Walworth N."/>
            <person name="Bird L."/>
            <person name="Kuenen J.G."/>
            <person name="Nealson K.H."/>
        </authorList>
    </citation>
    <scope>NUCLEOTIDE SEQUENCE [LARGE SCALE GENOMIC DNA]</scope>
    <source>
        <strain evidence="3 4">83</strain>
    </source>
</reference>
<organism evidence="3 4">
    <name type="scientific">Malikia spinosa</name>
    <dbReference type="NCBI Taxonomy" id="86180"/>
    <lineage>
        <taxon>Bacteria</taxon>
        <taxon>Pseudomonadati</taxon>
        <taxon>Pseudomonadota</taxon>
        <taxon>Betaproteobacteria</taxon>
        <taxon>Burkholderiales</taxon>
        <taxon>Comamonadaceae</taxon>
        <taxon>Malikia</taxon>
    </lineage>
</organism>
<dbReference type="OrthoDB" id="8678477at2"/>
<dbReference type="AlphaFoldDB" id="A0A2S9KAX8"/>
<protein>
    <submittedName>
        <fullName evidence="3">Tripartite tricarboxylate transporter substrate binding protein</fullName>
    </submittedName>
</protein>
<accession>A0A2S9KAX8</accession>
<comment type="caution">
    <text evidence="3">The sequence shown here is derived from an EMBL/GenBank/DDBJ whole genome shotgun (WGS) entry which is preliminary data.</text>
</comment>
<dbReference type="RefSeq" id="WP_105730835.1">
    <property type="nucleotide sequence ID" value="NZ_PVLR01000050.1"/>
</dbReference>
<dbReference type="Gene3D" id="3.40.190.150">
    <property type="entry name" value="Bordetella uptake gene, domain 1"/>
    <property type="match status" value="1"/>
</dbReference>
<dbReference type="InterPro" id="IPR006311">
    <property type="entry name" value="TAT_signal"/>
</dbReference>
<proteinExistence type="inferred from homology"/>
<name>A0A2S9KAX8_9BURK</name>
<sequence length="331" mass="35510">MHPTLNRRTWLSQGLAACAALAGLPAALAQAYPSKPIRLIVPYAAGGATDMVARSIGEKLSQRLGQPVIIENRPGAGGVSGTDAALKATPDGYTFLVSLGTTMLINQYLYAKLPYQPLRDQALISQIALAPVALLVHPSIPVSNANELFQYMDRSQGKLSYGSWGTGSYSHLACAYLNHSRKVDMVHAAYKGEAAMMQDLAGGQVQLAFASLQAAKPFIDSGRVKVLAVTGEQRMAMLPKVATMGEQGIKDEIFRITGWVGMSAPARTPSDIMTRVASEVRAIIAQSEIQQRISSIGFLPVGNTPEQFAEVFRKDAPIWERIVDISGAKLD</sequence>
<dbReference type="InterPro" id="IPR042100">
    <property type="entry name" value="Bug_dom1"/>
</dbReference>
<dbReference type="InterPro" id="IPR005064">
    <property type="entry name" value="BUG"/>
</dbReference>
<evidence type="ECO:0000313" key="4">
    <source>
        <dbReference type="Proteomes" id="UP000238326"/>
    </source>
</evidence>
<dbReference type="Gene3D" id="3.40.190.10">
    <property type="entry name" value="Periplasmic binding protein-like II"/>
    <property type="match status" value="1"/>
</dbReference>
<evidence type="ECO:0000313" key="3">
    <source>
        <dbReference type="EMBL" id="PRD67619.1"/>
    </source>
</evidence>
<keyword evidence="2" id="KW-0732">Signal</keyword>
<gene>
    <name evidence="3" type="ORF">C6P61_15500</name>
</gene>
<dbReference type="SUPFAM" id="SSF53850">
    <property type="entry name" value="Periplasmic binding protein-like II"/>
    <property type="match status" value="1"/>
</dbReference>
<feature type="signal peptide" evidence="2">
    <location>
        <begin position="1"/>
        <end position="31"/>
    </location>
</feature>
<comment type="similarity">
    <text evidence="1">Belongs to the UPF0065 (bug) family.</text>
</comment>
<dbReference type="PROSITE" id="PS51318">
    <property type="entry name" value="TAT"/>
    <property type="match status" value="1"/>
</dbReference>
<dbReference type="CDD" id="cd07012">
    <property type="entry name" value="PBP2_Bug_TTT"/>
    <property type="match status" value="1"/>
</dbReference>
<dbReference type="PANTHER" id="PTHR42928:SF5">
    <property type="entry name" value="BLR1237 PROTEIN"/>
    <property type="match status" value="1"/>
</dbReference>
<dbReference type="EMBL" id="PVLR01000050">
    <property type="protein sequence ID" value="PRD67619.1"/>
    <property type="molecule type" value="Genomic_DNA"/>
</dbReference>
<keyword evidence="4" id="KW-1185">Reference proteome</keyword>
<dbReference type="PIRSF" id="PIRSF017082">
    <property type="entry name" value="YflP"/>
    <property type="match status" value="1"/>
</dbReference>
<evidence type="ECO:0000256" key="1">
    <source>
        <dbReference type="ARBA" id="ARBA00006987"/>
    </source>
</evidence>
<evidence type="ECO:0000256" key="2">
    <source>
        <dbReference type="SAM" id="SignalP"/>
    </source>
</evidence>
<feature type="chain" id="PRO_5015429603" evidence="2">
    <location>
        <begin position="32"/>
        <end position="331"/>
    </location>
</feature>
<dbReference type="Pfam" id="PF03401">
    <property type="entry name" value="TctC"/>
    <property type="match status" value="1"/>
</dbReference>
<dbReference type="PANTHER" id="PTHR42928">
    <property type="entry name" value="TRICARBOXYLATE-BINDING PROTEIN"/>
    <property type="match status" value="1"/>
</dbReference>